<dbReference type="Gene3D" id="1.10.238.10">
    <property type="entry name" value="EF-hand"/>
    <property type="match status" value="1"/>
</dbReference>
<evidence type="ECO:0000259" key="1">
    <source>
        <dbReference type="PROSITE" id="PS50222"/>
    </source>
</evidence>
<gene>
    <name evidence="2" type="ORF">SO694_00018217</name>
</gene>
<evidence type="ECO:0000313" key="3">
    <source>
        <dbReference type="Proteomes" id="UP001363151"/>
    </source>
</evidence>
<dbReference type="PROSITE" id="PS50222">
    <property type="entry name" value="EF_HAND_2"/>
    <property type="match status" value="1"/>
</dbReference>
<comment type="caution">
    <text evidence="2">The sequence shown here is derived from an EMBL/GenBank/DDBJ whole genome shotgun (WGS) entry which is preliminary data.</text>
</comment>
<name>A0ABR1G0D9_AURAN</name>
<evidence type="ECO:0000313" key="2">
    <source>
        <dbReference type="EMBL" id="KAK7241983.1"/>
    </source>
</evidence>
<dbReference type="Pfam" id="PF13499">
    <property type="entry name" value="EF-hand_7"/>
    <property type="match status" value="1"/>
</dbReference>
<organism evidence="2 3">
    <name type="scientific">Aureococcus anophagefferens</name>
    <name type="common">Harmful bloom alga</name>
    <dbReference type="NCBI Taxonomy" id="44056"/>
    <lineage>
        <taxon>Eukaryota</taxon>
        <taxon>Sar</taxon>
        <taxon>Stramenopiles</taxon>
        <taxon>Ochrophyta</taxon>
        <taxon>Pelagophyceae</taxon>
        <taxon>Pelagomonadales</taxon>
        <taxon>Pelagomonadaceae</taxon>
        <taxon>Aureococcus</taxon>
    </lineage>
</organism>
<reference evidence="2 3" key="1">
    <citation type="submission" date="2024-03" db="EMBL/GenBank/DDBJ databases">
        <title>Aureococcus anophagefferens CCMP1851 and Kratosvirus quantuckense: Draft genome of a second virus-susceptible host strain in the model system.</title>
        <authorList>
            <person name="Chase E."/>
            <person name="Truchon A.R."/>
            <person name="Schepens W."/>
            <person name="Wilhelm S.W."/>
        </authorList>
    </citation>
    <scope>NUCLEOTIDE SEQUENCE [LARGE SCALE GENOMIC DNA]</scope>
    <source>
        <strain evidence="2 3">CCMP1851</strain>
    </source>
</reference>
<protein>
    <recommendedName>
        <fullName evidence="1">EF-hand domain-containing protein</fullName>
    </recommendedName>
</protein>
<sequence>MSYYSQAQEEQPGITPQEEIQLRRVYDLLCDYGAKRAVLKILRPQQERANQLRSKLDDDEGADLMVAAELQKLDDEIEELQIKLRTIEAESDGLISVQDLMEALKTLGKKTPRKDVEDMIWEVDEDLDCCVNWEEMLLMFQRNIRDRTGLEPSQLFNVVQFMIFDQDENGLVSVDETMNMLYARYGRVRMEAKLKELFGDDMRETGTQGGEIDFLTYLRAVEKTQLMTFLNSAHGKAQVAKAGSARKLMGASLGDLEKGSHH</sequence>
<dbReference type="InterPro" id="IPR002048">
    <property type="entry name" value="EF_hand_dom"/>
</dbReference>
<accession>A0ABR1G0D9</accession>
<dbReference type="Proteomes" id="UP001363151">
    <property type="component" value="Unassembled WGS sequence"/>
</dbReference>
<dbReference type="SUPFAM" id="SSF47473">
    <property type="entry name" value="EF-hand"/>
    <property type="match status" value="1"/>
</dbReference>
<dbReference type="InterPro" id="IPR011992">
    <property type="entry name" value="EF-hand-dom_pair"/>
</dbReference>
<feature type="domain" description="EF-hand" evidence="1">
    <location>
        <begin position="75"/>
        <end position="110"/>
    </location>
</feature>
<keyword evidence="3" id="KW-1185">Reference proteome</keyword>
<dbReference type="EMBL" id="JBBJCI010000151">
    <property type="protein sequence ID" value="KAK7241983.1"/>
    <property type="molecule type" value="Genomic_DNA"/>
</dbReference>
<proteinExistence type="predicted"/>